<reference evidence="1" key="1">
    <citation type="journal article" date="2020" name="Nat. Commun.">
        <title>Large-scale genome sequencing of mycorrhizal fungi provides insights into the early evolution of symbiotic traits.</title>
        <authorList>
            <person name="Miyauchi S."/>
            <person name="Kiss E."/>
            <person name="Kuo A."/>
            <person name="Drula E."/>
            <person name="Kohler A."/>
            <person name="Sanchez-Garcia M."/>
            <person name="Morin E."/>
            <person name="Andreopoulos B."/>
            <person name="Barry K.W."/>
            <person name="Bonito G."/>
            <person name="Buee M."/>
            <person name="Carver A."/>
            <person name="Chen C."/>
            <person name="Cichocki N."/>
            <person name="Clum A."/>
            <person name="Culley D."/>
            <person name="Crous P.W."/>
            <person name="Fauchery L."/>
            <person name="Girlanda M."/>
            <person name="Hayes R.D."/>
            <person name="Keri Z."/>
            <person name="LaButti K."/>
            <person name="Lipzen A."/>
            <person name="Lombard V."/>
            <person name="Magnuson J."/>
            <person name="Maillard F."/>
            <person name="Murat C."/>
            <person name="Nolan M."/>
            <person name="Ohm R.A."/>
            <person name="Pangilinan J."/>
            <person name="Pereira M.F."/>
            <person name="Perotto S."/>
            <person name="Peter M."/>
            <person name="Pfister S."/>
            <person name="Riley R."/>
            <person name="Sitrit Y."/>
            <person name="Stielow J.B."/>
            <person name="Szollosi G."/>
            <person name="Zifcakova L."/>
            <person name="Stursova M."/>
            <person name="Spatafora J.W."/>
            <person name="Tedersoo L."/>
            <person name="Vaario L.M."/>
            <person name="Yamada A."/>
            <person name="Yan M."/>
            <person name="Wang P."/>
            <person name="Xu J."/>
            <person name="Bruns T."/>
            <person name="Baldrian P."/>
            <person name="Vilgalys R."/>
            <person name="Dunand C."/>
            <person name="Henrissat B."/>
            <person name="Grigoriev I.V."/>
            <person name="Hibbett D."/>
            <person name="Nagy L.G."/>
            <person name="Martin F.M."/>
        </authorList>
    </citation>
    <scope>NUCLEOTIDE SEQUENCE</scope>
    <source>
        <strain evidence="1">UP504</strain>
    </source>
</reference>
<dbReference type="EMBL" id="MU129101">
    <property type="protein sequence ID" value="KAF9506756.1"/>
    <property type="molecule type" value="Genomic_DNA"/>
</dbReference>
<evidence type="ECO:0000313" key="2">
    <source>
        <dbReference type="Proteomes" id="UP000886523"/>
    </source>
</evidence>
<accession>A0A9P6AJ86</accession>
<dbReference type="Proteomes" id="UP000886523">
    <property type="component" value="Unassembled WGS sequence"/>
</dbReference>
<comment type="caution">
    <text evidence="1">The sequence shown here is derived from an EMBL/GenBank/DDBJ whole genome shotgun (WGS) entry which is preliminary data.</text>
</comment>
<dbReference type="OrthoDB" id="3341102at2759"/>
<sequence>MEVLISCLFQLKHPAIVKVICKQFQNFCAISVPVSHVLVKSQILGIIQSHAPKLLKDQKFKCSDTFIHKFLHSKLQWFMCTSTQVMQKTPDNWEKLCEDMFMHFIYYIKIFDIPAELIINADQTGICLIPVGNKTWACTGSKQVNTFAKDEKRQFSLMVVSSAASIILPFQAIIKGKT</sequence>
<dbReference type="AlphaFoldDB" id="A0A9P6AJ86"/>
<gene>
    <name evidence="1" type="ORF">BS47DRAFT_1304888</name>
</gene>
<name>A0A9P6AJ86_9AGAM</name>
<keyword evidence="2" id="KW-1185">Reference proteome</keyword>
<evidence type="ECO:0000313" key="1">
    <source>
        <dbReference type="EMBL" id="KAF9506756.1"/>
    </source>
</evidence>
<protein>
    <submittedName>
        <fullName evidence="1">Uncharacterized protein</fullName>
    </submittedName>
</protein>
<proteinExistence type="predicted"/>
<organism evidence="1 2">
    <name type="scientific">Hydnum rufescens UP504</name>
    <dbReference type="NCBI Taxonomy" id="1448309"/>
    <lineage>
        <taxon>Eukaryota</taxon>
        <taxon>Fungi</taxon>
        <taxon>Dikarya</taxon>
        <taxon>Basidiomycota</taxon>
        <taxon>Agaricomycotina</taxon>
        <taxon>Agaricomycetes</taxon>
        <taxon>Cantharellales</taxon>
        <taxon>Hydnaceae</taxon>
        <taxon>Hydnum</taxon>
    </lineage>
</organism>